<dbReference type="RefSeq" id="WP_109683576.1">
    <property type="nucleotide sequence ID" value="NZ_QGDN01000001.1"/>
</dbReference>
<dbReference type="EMBL" id="UESZ01000001">
    <property type="protein sequence ID" value="SSA32790.1"/>
    <property type="molecule type" value="Genomic_DNA"/>
</dbReference>
<dbReference type="InterPro" id="IPR018766">
    <property type="entry name" value="Zinicin_2"/>
</dbReference>
<dbReference type="Proteomes" id="UP000250028">
    <property type="component" value="Unassembled WGS sequence"/>
</dbReference>
<dbReference type="InterPro" id="IPR022454">
    <property type="entry name" value="CHP03883_F420-assoc"/>
</dbReference>
<dbReference type="PANTHER" id="PTHR39420:SF1">
    <property type="entry name" value="HYDROLASE"/>
    <property type="match status" value="1"/>
</dbReference>
<name>A0A2Y8ZK79_9MICO</name>
<dbReference type="OrthoDB" id="142939at2"/>
<proteinExistence type="predicted"/>
<accession>A0A2Y8ZK79</accession>
<dbReference type="PANTHER" id="PTHR39420">
    <property type="match status" value="1"/>
</dbReference>
<dbReference type="Gene3D" id="1.20.150.30">
    <property type="entry name" value="Zincin-like metallopeptidase, N-terminal domain"/>
    <property type="match status" value="1"/>
</dbReference>
<organism evidence="1 2">
    <name type="scientific">Branchiibius hedensis</name>
    <dbReference type="NCBI Taxonomy" id="672460"/>
    <lineage>
        <taxon>Bacteria</taxon>
        <taxon>Bacillati</taxon>
        <taxon>Actinomycetota</taxon>
        <taxon>Actinomycetes</taxon>
        <taxon>Micrococcales</taxon>
        <taxon>Dermacoccaceae</taxon>
        <taxon>Branchiibius</taxon>
    </lineage>
</organism>
<dbReference type="SUPFAM" id="SSF55486">
    <property type="entry name" value="Metalloproteases ('zincins'), catalytic domain"/>
    <property type="match status" value="1"/>
</dbReference>
<dbReference type="NCBIfam" id="TIGR03624">
    <property type="entry name" value="putative hydrolase"/>
    <property type="match status" value="1"/>
</dbReference>
<dbReference type="InterPro" id="IPR042271">
    <property type="entry name" value="Zinicin_2_N"/>
</dbReference>
<reference evidence="2" key="1">
    <citation type="submission" date="2016-10" db="EMBL/GenBank/DDBJ databases">
        <authorList>
            <person name="Varghese N."/>
            <person name="Submissions S."/>
        </authorList>
    </citation>
    <scope>NUCLEOTIDE SEQUENCE [LARGE SCALE GENOMIC DNA]</scope>
    <source>
        <strain evidence="2">DSM 22951</strain>
    </source>
</reference>
<protein>
    <submittedName>
        <fullName evidence="1">Putative hydrolase/uncharacterized protein, coenzyme F420 biosynthesis associated</fullName>
    </submittedName>
</protein>
<gene>
    <name evidence="1" type="ORF">SAMN04489750_0054</name>
</gene>
<evidence type="ECO:0000313" key="2">
    <source>
        <dbReference type="Proteomes" id="UP000250028"/>
    </source>
</evidence>
<keyword evidence="2" id="KW-1185">Reference proteome</keyword>
<keyword evidence="1" id="KW-0378">Hydrolase</keyword>
<evidence type="ECO:0000313" key="1">
    <source>
        <dbReference type="EMBL" id="SSA32790.1"/>
    </source>
</evidence>
<dbReference type="NCBIfam" id="TIGR03883">
    <property type="entry name" value="DUF2342_F420"/>
    <property type="match status" value="1"/>
</dbReference>
<dbReference type="AlphaFoldDB" id="A0A2Y8ZK79"/>
<dbReference type="GO" id="GO:0016787">
    <property type="term" value="F:hydrolase activity"/>
    <property type="evidence" value="ECO:0007669"/>
    <property type="project" value="UniProtKB-KW"/>
</dbReference>
<dbReference type="Pfam" id="PF10103">
    <property type="entry name" value="Zincin_2"/>
    <property type="match status" value="1"/>
</dbReference>
<sequence>MSFVDWAAAGKVAHRLIADGPAVSLGQAHAAVEDLRDAAHRARGPVAETARMHSPSSADSPVLIVDRTVWTDINLASTSALLDPVIEQVFAKKQPGPVSRAVSAKVGAAEVGAVFGFVASKVLGQFDIAPGGTPSLLLVAPNIVATERELQADPADFRLWVCLHEETHRVQLIGVPWLREHMIDRTRALMLDLVPDPDQLGDRLQQAVRALPGMLREGGGGLADLVTTPEQREKMADLTAVMSLMEGHADVVMDDVGPQVVPSVAEIRRKFTARRGGSGGVDRLLRRLLGLDAKMRQYRDGAVFVRAVTDKVGVDGFNEVWTSPETLPTAREIENPADWVARVHS</sequence>